<reference evidence="1 2" key="1">
    <citation type="journal article" date="2019" name="Commun. Biol.">
        <title>The bagworm genome reveals a unique fibroin gene that provides high tensile strength.</title>
        <authorList>
            <person name="Kono N."/>
            <person name="Nakamura H."/>
            <person name="Ohtoshi R."/>
            <person name="Tomita M."/>
            <person name="Numata K."/>
            <person name="Arakawa K."/>
        </authorList>
    </citation>
    <scope>NUCLEOTIDE SEQUENCE [LARGE SCALE GENOMIC DNA]</scope>
</reference>
<dbReference type="AlphaFoldDB" id="A0A4C1Y584"/>
<evidence type="ECO:0000313" key="2">
    <source>
        <dbReference type="Proteomes" id="UP000299102"/>
    </source>
</evidence>
<sequence length="163" mass="18961">MESGITIGKRVRHIGINRRIGRRIENGIVIGIKSETRWHRQQDWDQNRERNQDRNKEFAFIQLKRRYIVIIFNLNLKPAAVTATRRVRVGARPTFLQRHVKSFRRGAKSSFIVRTDKSHMYIYTQRTEFAAGRANSTGGDVTFDVHITFVGYDEDGSVCEHAD</sequence>
<gene>
    <name evidence="1" type="ORF">EVAR_20491_1</name>
</gene>
<dbReference type="EMBL" id="BGZK01001106">
    <property type="protein sequence ID" value="GBP71391.1"/>
    <property type="molecule type" value="Genomic_DNA"/>
</dbReference>
<accession>A0A4C1Y584</accession>
<dbReference type="Proteomes" id="UP000299102">
    <property type="component" value="Unassembled WGS sequence"/>
</dbReference>
<organism evidence="1 2">
    <name type="scientific">Eumeta variegata</name>
    <name type="common">Bagworm moth</name>
    <name type="synonym">Eumeta japonica</name>
    <dbReference type="NCBI Taxonomy" id="151549"/>
    <lineage>
        <taxon>Eukaryota</taxon>
        <taxon>Metazoa</taxon>
        <taxon>Ecdysozoa</taxon>
        <taxon>Arthropoda</taxon>
        <taxon>Hexapoda</taxon>
        <taxon>Insecta</taxon>
        <taxon>Pterygota</taxon>
        <taxon>Neoptera</taxon>
        <taxon>Endopterygota</taxon>
        <taxon>Lepidoptera</taxon>
        <taxon>Glossata</taxon>
        <taxon>Ditrysia</taxon>
        <taxon>Tineoidea</taxon>
        <taxon>Psychidae</taxon>
        <taxon>Oiketicinae</taxon>
        <taxon>Eumeta</taxon>
    </lineage>
</organism>
<name>A0A4C1Y584_EUMVA</name>
<comment type="caution">
    <text evidence="1">The sequence shown here is derived from an EMBL/GenBank/DDBJ whole genome shotgun (WGS) entry which is preliminary data.</text>
</comment>
<proteinExistence type="predicted"/>
<evidence type="ECO:0000313" key="1">
    <source>
        <dbReference type="EMBL" id="GBP71391.1"/>
    </source>
</evidence>
<protein>
    <submittedName>
        <fullName evidence="1">Uncharacterized protein</fullName>
    </submittedName>
</protein>
<keyword evidence="2" id="KW-1185">Reference proteome</keyword>